<dbReference type="PANTHER" id="PTHR24096">
    <property type="entry name" value="LONG-CHAIN-FATTY-ACID--COA LIGASE"/>
    <property type="match status" value="1"/>
</dbReference>
<protein>
    <recommendedName>
        <fullName evidence="10">4-coumarate--CoA ligase-like 1</fullName>
    </recommendedName>
</protein>
<dbReference type="FunFam" id="3.40.50.12780:FF:000003">
    <property type="entry name" value="Long-chain-fatty-acid--CoA ligase FadD"/>
    <property type="match status" value="1"/>
</dbReference>
<evidence type="ECO:0000256" key="2">
    <source>
        <dbReference type="ARBA" id="ARBA00022598"/>
    </source>
</evidence>
<evidence type="ECO:0000313" key="9">
    <source>
        <dbReference type="Proteomes" id="UP001189624"/>
    </source>
</evidence>
<organism evidence="8 9">
    <name type="scientific">Sphenostylis stenocarpa</name>
    <dbReference type="NCBI Taxonomy" id="92480"/>
    <lineage>
        <taxon>Eukaryota</taxon>
        <taxon>Viridiplantae</taxon>
        <taxon>Streptophyta</taxon>
        <taxon>Embryophyta</taxon>
        <taxon>Tracheophyta</taxon>
        <taxon>Spermatophyta</taxon>
        <taxon>Magnoliopsida</taxon>
        <taxon>eudicotyledons</taxon>
        <taxon>Gunneridae</taxon>
        <taxon>Pentapetalae</taxon>
        <taxon>rosids</taxon>
        <taxon>fabids</taxon>
        <taxon>Fabales</taxon>
        <taxon>Fabaceae</taxon>
        <taxon>Papilionoideae</taxon>
        <taxon>50 kb inversion clade</taxon>
        <taxon>NPAAA clade</taxon>
        <taxon>indigoferoid/millettioid clade</taxon>
        <taxon>Phaseoleae</taxon>
        <taxon>Sphenostylis</taxon>
    </lineage>
</organism>
<keyword evidence="5" id="KW-0472">Membrane</keyword>
<keyword evidence="2" id="KW-0436">Ligase</keyword>
<accession>A0AA86SKZ5</accession>
<dbReference type="Pfam" id="PF13193">
    <property type="entry name" value="AMP-binding_C"/>
    <property type="match status" value="1"/>
</dbReference>
<reference evidence="8" key="1">
    <citation type="submission" date="2023-10" db="EMBL/GenBank/DDBJ databases">
        <authorList>
            <person name="Domelevo Entfellner J.-B."/>
        </authorList>
    </citation>
    <scope>NUCLEOTIDE SEQUENCE</scope>
</reference>
<dbReference type="FunFam" id="3.30.300.30:FF:000007">
    <property type="entry name" value="4-coumarate--CoA ligase 2"/>
    <property type="match status" value="1"/>
</dbReference>
<sequence>MGTYVEESFSGEEEHVFRSQYPPVPIPDKVTLPEFVLQNAELYADKVAFVDAVTGKGVTYSEVVRGVQRFSKALRSLGLRKGHVVIVVLPNVVEYGIVALGIMAAGGVFSGANPTSHVSEIKKQAESADAKLIVTNTTTFEKVKGLELPIIVVGDEVVEGGMNWKKLLAAADRAGDDFAKEAIQQNDLCAMPFSSGTTGMSKGVMLTHRNLVANLCSTLFSVTREMEGQVTTLGLIPFFHIYGIVGICCATLRTKGKVVVMGRFDLKMFLNALITHEITFAAIVPPIILSLVKNPIVDEFDLTKLKLQAIMTAAAPLAPELLNAFERKFPGVAVQEAYGLTEHSCITLTDAEKGLGSPHKNSVGFVLPNLEVKFVDPDTGRSLPRNTPGELCVRSQCVMQGYYKQVDETAQTIDRNGWLHTGDVGFIDDEDSVFIIDRIKELIKYKGFQVAPAELEAILLSHSSVEDAAVVPLPDEEAGEIPAASVVLSSGAKESEEDIMNYVANNVAHYKKVRVVHFEETIPKSPSGKIMRRLIKEKMVEKIKTSSLTKSKNV</sequence>
<evidence type="ECO:0000313" key="8">
    <source>
        <dbReference type="EMBL" id="CAJ1963886.1"/>
    </source>
</evidence>
<dbReference type="GO" id="GO:0004467">
    <property type="term" value="F:long-chain fatty acid-CoA ligase activity"/>
    <property type="evidence" value="ECO:0007669"/>
    <property type="project" value="TreeGrafter"/>
</dbReference>
<dbReference type="Gene3D" id="3.40.50.12780">
    <property type="entry name" value="N-terminal domain of ligase-like"/>
    <property type="match status" value="1"/>
</dbReference>
<feature type="domain" description="AMP-dependent synthetase/ligase" evidence="6">
    <location>
        <begin position="38"/>
        <end position="403"/>
    </location>
</feature>
<dbReference type="Proteomes" id="UP001189624">
    <property type="component" value="Chromosome 6"/>
</dbReference>
<keyword evidence="4" id="KW-0067">ATP-binding</keyword>
<dbReference type="PROSITE" id="PS00455">
    <property type="entry name" value="AMP_BINDING"/>
    <property type="match status" value="1"/>
</dbReference>
<dbReference type="PANTHER" id="PTHR24096:SF389">
    <property type="entry name" value="4-COUMARATE--COA LIGASE-LIKE 1"/>
    <property type="match status" value="1"/>
</dbReference>
<dbReference type="EMBL" id="OY731403">
    <property type="protein sequence ID" value="CAJ1963886.1"/>
    <property type="molecule type" value="Genomic_DNA"/>
</dbReference>
<evidence type="ECO:0000259" key="6">
    <source>
        <dbReference type="Pfam" id="PF00501"/>
    </source>
</evidence>
<dbReference type="GO" id="GO:0005524">
    <property type="term" value="F:ATP binding"/>
    <property type="evidence" value="ECO:0007669"/>
    <property type="project" value="UniProtKB-KW"/>
</dbReference>
<dbReference type="SUPFAM" id="SSF56801">
    <property type="entry name" value="Acetyl-CoA synthetase-like"/>
    <property type="match status" value="1"/>
</dbReference>
<gene>
    <name evidence="8" type="ORF">AYBTSS11_LOCUS20014</name>
</gene>
<dbReference type="Gene3D" id="3.30.300.30">
    <property type="match status" value="1"/>
</dbReference>
<dbReference type="GO" id="GO:0046949">
    <property type="term" value="P:fatty-acyl-CoA biosynthetic process"/>
    <property type="evidence" value="ECO:0007669"/>
    <property type="project" value="TreeGrafter"/>
</dbReference>
<feature type="transmembrane region" description="Helical" evidence="5">
    <location>
        <begin position="233"/>
        <end position="252"/>
    </location>
</feature>
<keyword evidence="5" id="KW-0812">Transmembrane</keyword>
<dbReference type="Gramene" id="rna-AYBTSS11_LOCUS20014">
    <property type="protein sequence ID" value="CAJ1963886.1"/>
    <property type="gene ID" value="gene-AYBTSS11_LOCUS20014"/>
</dbReference>
<dbReference type="AlphaFoldDB" id="A0AA86SKZ5"/>
<dbReference type="Pfam" id="PF00501">
    <property type="entry name" value="AMP-binding"/>
    <property type="match status" value="1"/>
</dbReference>
<evidence type="ECO:0000256" key="3">
    <source>
        <dbReference type="ARBA" id="ARBA00022741"/>
    </source>
</evidence>
<dbReference type="InterPro" id="IPR020845">
    <property type="entry name" value="AMP-binding_CS"/>
</dbReference>
<comment type="similarity">
    <text evidence="1">Belongs to the ATP-dependent AMP-binding enzyme family.</text>
</comment>
<dbReference type="InterPro" id="IPR042099">
    <property type="entry name" value="ANL_N_sf"/>
</dbReference>
<evidence type="ECO:0000256" key="5">
    <source>
        <dbReference type="SAM" id="Phobius"/>
    </source>
</evidence>
<evidence type="ECO:0000256" key="1">
    <source>
        <dbReference type="ARBA" id="ARBA00006432"/>
    </source>
</evidence>
<evidence type="ECO:0008006" key="10">
    <source>
        <dbReference type="Google" id="ProtNLM"/>
    </source>
</evidence>
<keyword evidence="3" id="KW-0547">Nucleotide-binding</keyword>
<feature type="domain" description="AMP-binding enzyme C-terminal" evidence="7">
    <location>
        <begin position="454"/>
        <end position="529"/>
    </location>
</feature>
<evidence type="ECO:0000259" key="7">
    <source>
        <dbReference type="Pfam" id="PF13193"/>
    </source>
</evidence>
<feature type="transmembrane region" description="Helical" evidence="5">
    <location>
        <begin position="273"/>
        <end position="292"/>
    </location>
</feature>
<evidence type="ECO:0000256" key="4">
    <source>
        <dbReference type="ARBA" id="ARBA00022840"/>
    </source>
</evidence>
<dbReference type="InterPro" id="IPR000873">
    <property type="entry name" value="AMP-dep_synth/lig_dom"/>
</dbReference>
<dbReference type="InterPro" id="IPR045851">
    <property type="entry name" value="AMP-bd_C_sf"/>
</dbReference>
<dbReference type="InterPro" id="IPR025110">
    <property type="entry name" value="AMP-bd_C"/>
</dbReference>
<name>A0AA86SKZ5_9FABA</name>
<keyword evidence="9" id="KW-1185">Reference proteome</keyword>
<keyword evidence="5" id="KW-1133">Transmembrane helix</keyword>
<proteinExistence type="inferred from homology"/>
<dbReference type="CDD" id="cd05904">
    <property type="entry name" value="4CL"/>
    <property type="match status" value="1"/>
</dbReference>